<feature type="signal peptide" evidence="3">
    <location>
        <begin position="1"/>
        <end position="24"/>
    </location>
</feature>
<feature type="compositionally biased region" description="Low complexity" evidence="2">
    <location>
        <begin position="80"/>
        <end position="119"/>
    </location>
</feature>
<evidence type="ECO:0000313" key="6">
    <source>
        <dbReference type="Proteomes" id="UP001476247"/>
    </source>
</evidence>
<dbReference type="Proteomes" id="UP001476247">
    <property type="component" value="Unassembled WGS sequence"/>
</dbReference>
<organism evidence="5 6">
    <name type="scientific">Helicostylum pulchrum</name>
    <dbReference type="NCBI Taxonomy" id="562976"/>
    <lineage>
        <taxon>Eukaryota</taxon>
        <taxon>Fungi</taxon>
        <taxon>Fungi incertae sedis</taxon>
        <taxon>Mucoromycota</taxon>
        <taxon>Mucoromycotina</taxon>
        <taxon>Mucoromycetes</taxon>
        <taxon>Mucorales</taxon>
        <taxon>Mucorineae</taxon>
        <taxon>Mucoraceae</taxon>
        <taxon>Helicostylum</taxon>
    </lineage>
</organism>
<name>A0ABP9XPM4_9FUNG</name>
<dbReference type="SUPFAM" id="SSF50685">
    <property type="entry name" value="Barwin-like endoglucanases"/>
    <property type="match status" value="1"/>
</dbReference>
<dbReference type="CDD" id="cd22191">
    <property type="entry name" value="DPBB_RlpA_EXP_N-like"/>
    <property type="match status" value="1"/>
</dbReference>
<dbReference type="PANTHER" id="PTHR31836">
    <property type="match status" value="1"/>
</dbReference>
<gene>
    <name evidence="5" type="ORF">HPULCUR_002099</name>
</gene>
<feature type="chain" id="PRO_5045237751" description="RlpA-like protein double-psi beta-barrel domain-containing protein" evidence="3">
    <location>
        <begin position="25"/>
        <end position="219"/>
    </location>
</feature>
<evidence type="ECO:0000313" key="5">
    <source>
        <dbReference type="EMBL" id="GAA5796724.1"/>
    </source>
</evidence>
<proteinExistence type="predicted"/>
<accession>A0ABP9XPM4</accession>
<dbReference type="InterPro" id="IPR036908">
    <property type="entry name" value="RlpA-like_sf"/>
</dbReference>
<dbReference type="EMBL" id="BAABUJ010000006">
    <property type="protein sequence ID" value="GAA5796724.1"/>
    <property type="molecule type" value="Genomic_DNA"/>
</dbReference>
<evidence type="ECO:0000256" key="2">
    <source>
        <dbReference type="SAM" id="MobiDB-lite"/>
    </source>
</evidence>
<dbReference type="InterPro" id="IPR051477">
    <property type="entry name" value="Expansin_CellWall"/>
</dbReference>
<feature type="region of interest" description="Disordered" evidence="2">
    <location>
        <begin position="51"/>
        <end position="122"/>
    </location>
</feature>
<comment type="caution">
    <text evidence="5">The sequence shown here is derived from an EMBL/GenBank/DDBJ whole genome shotgun (WGS) entry which is preliminary data.</text>
</comment>
<dbReference type="Pfam" id="PF03330">
    <property type="entry name" value="DPBB_1"/>
    <property type="match status" value="1"/>
</dbReference>
<dbReference type="PROSITE" id="PS51257">
    <property type="entry name" value="PROKAR_LIPOPROTEIN"/>
    <property type="match status" value="1"/>
</dbReference>
<keyword evidence="1 3" id="KW-0732">Signal</keyword>
<feature type="compositionally biased region" description="Low complexity" evidence="2">
    <location>
        <begin position="63"/>
        <end position="73"/>
    </location>
</feature>
<dbReference type="InterPro" id="IPR009009">
    <property type="entry name" value="RlpA-like_DPBB"/>
</dbReference>
<sequence>MSTTSRAILLFAVVFVACAYLVSAAPIVNNESSQLELQAVEAPRINMFRKHHDHDDEEEEEYTTSTSSTYTSTRTRRARPTTTTTTTAEPTTTEYTTTTTTSAKPSPTPKKNASSSSSSDYSGDATFYGTGLGSCGIVSKDSDYIVALNHGQMKNGANPNNNALCGKKITAHGPDGSITVTIVDTCPGCAVGDLDLSPAAFSKIADMDRGRVPVSWSFN</sequence>
<evidence type="ECO:0000256" key="1">
    <source>
        <dbReference type="ARBA" id="ARBA00022729"/>
    </source>
</evidence>
<keyword evidence="6" id="KW-1185">Reference proteome</keyword>
<reference evidence="5 6" key="1">
    <citation type="submission" date="2024-04" db="EMBL/GenBank/DDBJ databases">
        <title>genome sequences of Mucor flavus KT1a and Helicostylum pulchrum KT1b strains isolation_sourced from the surface of a dry-aged beef.</title>
        <authorList>
            <person name="Toyotome T."/>
            <person name="Hosono M."/>
            <person name="Torimaru M."/>
            <person name="Fukuda K."/>
            <person name="Mikami N."/>
        </authorList>
    </citation>
    <scope>NUCLEOTIDE SEQUENCE [LARGE SCALE GENOMIC DNA]</scope>
    <source>
        <strain evidence="5 6">KT1b</strain>
    </source>
</reference>
<evidence type="ECO:0000256" key="3">
    <source>
        <dbReference type="SAM" id="SignalP"/>
    </source>
</evidence>
<dbReference type="Gene3D" id="2.40.40.10">
    <property type="entry name" value="RlpA-like domain"/>
    <property type="match status" value="1"/>
</dbReference>
<dbReference type="PANTHER" id="PTHR31836:SF28">
    <property type="entry name" value="SRCR DOMAIN-CONTAINING PROTEIN-RELATED"/>
    <property type="match status" value="1"/>
</dbReference>
<protein>
    <recommendedName>
        <fullName evidence="4">RlpA-like protein double-psi beta-barrel domain-containing protein</fullName>
    </recommendedName>
</protein>
<feature type="domain" description="RlpA-like protein double-psi beta-barrel" evidence="4">
    <location>
        <begin position="166"/>
        <end position="215"/>
    </location>
</feature>
<evidence type="ECO:0000259" key="4">
    <source>
        <dbReference type="Pfam" id="PF03330"/>
    </source>
</evidence>